<dbReference type="Pfam" id="PF25198">
    <property type="entry name" value="Spore_GerAC_N"/>
    <property type="match status" value="1"/>
</dbReference>
<dbReference type="Gene3D" id="3.30.300.210">
    <property type="entry name" value="Nutrient germinant receptor protein C, domain 3"/>
    <property type="match status" value="1"/>
</dbReference>
<gene>
    <name evidence="10" type="ORF">FPZ49_34245</name>
</gene>
<evidence type="ECO:0000256" key="7">
    <source>
        <dbReference type="ARBA" id="ARBA00023288"/>
    </source>
</evidence>
<dbReference type="InterPro" id="IPR008844">
    <property type="entry name" value="Spore_GerAC-like"/>
</dbReference>
<sequence length="362" mass="41236">MKKLLLIFIMLVSTTGCIKVGFKDVDKRFFVLGFGVDKTEHENSPYKVTLKLGIPSSKIEPGQAKSQLITQEADNIPDAIRMLKSKVDKELDFGHAKMLIIGESLAKEDVRAPIDFFIRRRDIQEIAFVAVGSPSAADILEVNPKSEILPANALFLSFEEVATESPFIVTEYLFDFYRRMTEKGLDPYMPIIKTENNLYNINQVGVFDKQKMRAILTPEETRAFKQLLRKFAKSNVSARSKKVDFSLSIEQFKSNFMFDAKDEKKLQIKIKMRGIAEQSNAPLFQADWSEYEKLVGSAARERFLAVLQTLQKNKVDPLGLGLIYRAHHYSGEKDWENWQGIYPSLKFDVRVNVKMSGTGVIK</sequence>
<dbReference type="GO" id="GO:0016020">
    <property type="term" value="C:membrane"/>
    <property type="evidence" value="ECO:0007669"/>
    <property type="project" value="UniProtKB-SubCell"/>
</dbReference>
<feature type="domain" description="Spore germination protein N-terminal" evidence="9">
    <location>
        <begin position="23"/>
        <end position="193"/>
    </location>
</feature>
<evidence type="ECO:0000256" key="1">
    <source>
        <dbReference type="ARBA" id="ARBA00004635"/>
    </source>
</evidence>
<dbReference type="InterPro" id="IPR038501">
    <property type="entry name" value="Spore_GerAC_C_sf"/>
</dbReference>
<feature type="domain" description="Spore germination GerAC-like C-terminal" evidence="8">
    <location>
        <begin position="203"/>
        <end position="359"/>
    </location>
</feature>
<evidence type="ECO:0000256" key="5">
    <source>
        <dbReference type="ARBA" id="ARBA00023136"/>
    </source>
</evidence>
<comment type="caution">
    <text evidence="10">The sequence shown here is derived from an EMBL/GenBank/DDBJ whole genome shotgun (WGS) entry which is preliminary data.</text>
</comment>
<dbReference type="EMBL" id="VNJI01000087">
    <property type="protein sequence ID" value="TVX98978.1"/>
    <property type="molecule type" value="Genomic_DNA"/>
</dbReference>
<dbReference type="Pfam" id="PF05504">
    <property type="entry name" value="Spore_GerAC"/>
    <property type="match status" value="1"/>
</dbReference>
<accession>A0A559JGI6</accession>
<keyword evidence="4" id="KW-0732">Signal</keyword>
<evidence type="ECO:0000256" key="6">
    <source>
        <dbReference type="ARBA" id="ARBA00023139"/>
    </source>
</evidence>
<evidence type="ECO:0000313" key="10">
    <source>
        <dbReference type="EMBL" id="TVX98978.1"/>
    </source>
</evidence>
<dbReference type="AlphaFoldDB" id="A0A559JGI6"/>
<evidence type="ECO:0000256" key="3">
    <source>
        <dbReference type="ARBA" id="ARBA00022544"/>
    </source>
</evidence>
<evidence type="ECO:0000256" key="4">
    <source>
        <dbReference type="ARBA" id="ARBA00022729"/>
    </source>
</evidence>
<keyword evidence="11" id="KW-1185">Reference proteome</keyword>
<dbReference type="InterPro" id="IPR046953">
    <property type="entry name" value="Spore_GerAC-like_C"/>
</dbReference>
<evidence type="ECO:0000259" key="9">
    <source>
        <dbReference type="Pfam" id="PF25198"/>
    </source>
</evidence>
<dbReference type="OrthoDB" id="2433998at2"/>
<evidence type="ECO:0000259" key="8">
    <source>
        <dbReference type="Pfam" id="PF05504"/>
    </source>
</evidence>
<organism evidence="10 11">
    <name type="scientific">Paenibacillus cremeus</name>
    <dbReference type="NCBI Taxonomy" id="2163881"/>
    <lineage>
        <taxon>Bacteria</taxon>
        <taxon>Bacillati</taxon>
        <taxon>Bacillota</taxon>
        <taxon>Bacilli</taxon>
        <taxon>Bacillales</taxon>
        <taxon>Paenibacillaceae</taxon>
        <taxon>Paenibacillus</taxon>
    </lineage>
</organism>
<proteinExistence type="inferred from homology"/>
<dbReference type="InterPro" id="IPR057336">
    <property type="entry name" value="GerAC_N"/>
</dbReference>
<evidence type="ECO:0000313" key="11">
    <source>
        <dbReference type="Proteomes" id="UP000317036"/>
    </source>
</evidence>
<comment type="subcellular location">
    <subcellularLocation>
        <location evidence="1">Membrane</location>
        <topology evidence="1">Lipid-anchor</topology>
    </subcellularLocation>
</comment>
<keyword evidence="7" id="KW-0449">Lipoprotein</keyword>
<keyword evidence="5" id="KW-0472">Membrane</keyword>
<dbReference type="Proteomes" id="UP000317036">
    <property type="component" value="Unassembled WGS sequence"/>
</dbReference>
<dbReference type="RefSeq" id="WP_144855048.1">
    <property type="nucleotide sequence ID" value="NZ_VNJI01000087.1"/>
</dbReference>
<dbReference type="PROSITE" id="PS51257">
    <property type="entry name" value="PROKAR_LIPOPROTEIN"/>
    <property type="match status" value="1"/>
</dbReference>
<keyword evidence="3" id="KW-0309">Germination</keyword>
<comment type="similarity">
    <text evidence="2">Belongs to the GerABKC lipoprotein family.</text>
</comment>
<name>A0A559JGI6_9BACL</name>
<dbReference type="PANTHER" id="PTHR35789:SF1">
    <property type="entry name" value="SPORE GERMINATION PROTEIN B3"/>
    <property type="match status" value="1"/>
</dbReference>
<dbReference type="GO" id="GO:0009847">
    <property type="term" value="P:spore germination"/>
    <property type="evidence" value="ECO:0007669"/>
    <property type="project" value="InterPro"/>
</dbReference>
<dbReference type="NCBIfam" id="TIGR02887">
    <property type="entry name" value="spore_ger_x_C"/>
    <property type="match status" value="1"/>
</dbReference>
<evidence type="ECO:0000256" key="2">
    <source>
        <dbReference type="ARBA" id="ARBA00007886"/>
    </source>
</evidence>
<protein>
    <submittedName>
        <fullName evidence="10">Ger(X)C family spore germination protein</fullName>
    </submittedName>
</protein>
<reference evidence="10 11" key="1">
    <citation type="submission" date="2019-07" db="EMBL/GenBank/DDBJ databases">
        <authorList>
            <person name="Kim J."/>
        </authorList>
    </citation>
    <scope>NUCLEOTIDE SEQUENCE [LARGE SCALE GENOMIC DNA]</scope>
    <source>
        <strain evidence="10 11">JC52</strain>
    </source>
</reference>
<dbReference type="PANTHER" id="PTHR35789">
    <property type="entry name" value="SPORE GERMINATION PROTEIN B3"/>
    <property type="match status" value="1"/>
</dbReference>
<keyword evidence="6" id="KW-0564">Palmitate</keyword>